<feature type="compositionally biased region" description="Polar residues" evidence="14">
    <location>
        <begin position="745"/>
        <end position="756"/>
    </location>
</feature>
<evidence type="ECO:0000259" key="19">
    <source>
        <dbReference type="Pfam" id="PF12780"/>
    </source>
</evidence>
<dbReference type="InterPro" id="IPR004273">
    <property type="entry name" value="Dynein_heavy_D6_P-loop"/>
</dbReference>
<keyword evidence="11" id="KW-0206">Cytoskeleton</keyword>
<feature type="region of interest" description="Disordered" evidence="14">
    <location>
        <begin position="2021"/>
        <end position="2051"/>
    </location>
</feature>
<dbReference type="InterPro" id="IPR041589">
    <property type="entry name" value="DNAH3_AAA_lid_1"/>
</dbReference>
<evidence type="ECO:0000313" key="26">
    <source>
        <dbReference type="Proteomes" id="UP001281761"/>
    </source>
</evidence>
<dbReference type="Gene3D" id="6.10.140.1060">
    <property type="match status" value="1"/>
</dbReference>
<feature type="compositionally biased region" description="Acidic residues" evidence="14">
    <location>
        <begin position="2030"/>
        <end position="2050"/>
    </location>
</feature>
<dbReference type="InterPro" id="IPR041228">
    <property type="entry name" value="Dynein_C"/>
</dbReference>
<feature type="compositionally biased region" description="Polar residues" evidence="14">
    <location>
        <begin position="4598"/>
        <end position="4623"/>
    </location>
</feature>
<evidence type="ECO:0000256" key="10">
    <source>
        <dbReference type="ARBA" id="ARBA00023175"/>
    </source>
</evidence>
<dbReference type="Pfam" id="PF03028">
    <property type="entry name" value="Dynein_heavy"/>
    <property type="match status" value="1"/>
</dbReference>
<protein>
    <submittedName>
        <fullName evidence="25">Dynein axonemal heavy chain 5</fullName>
    </submittedName>
</protein>
<dbReference type="Gene3D" id="1.20.140.100">
    <property type="entry name" value="Dynein heavy chain, N-terminal domain 2"/>
    <property type="match status" value="1"/>
</dbReference>
<feature type="domain" description="Dynein heavy chain hydrolytic ATP-binding dynein motor region" evidence="17">
    <location>
        <begin position="2121"/>
        <end position="2442"/>
    </location>
</feature>
<feature type="domain" description="Dynein heavy chain coiled coil stalk" evidence="18">
    <location>
        <begin position="3492"/>
        <end position="3828"/>
    </location>
</feature>
<feature type="compositionally biased region" description="Low complexity" evidence="14">
    <location>
        <begin position="139"/>
        <end position="154"/>
    </location>
</feature>
<feature type="domain" description="Dynein heavy chain AAA lid" evidence="23">
    <location>
        <begin position="4654"/>
        <end position="4752"/>
    </location>
</feature>
<dbReference type="InterPro" id="IPR013602">
    <property type="entry name" value="Dynein_heavy_linker"/>
</dbReference>
<feature type="compositionally biased region" description="Acidic residues" evidence="14">
    <location>
        <begin position="1266"/>
        <end position="1287"/>
    </location>
</feature>
<dbReference type="InterPro" id="IPR024317">
    <property type="entry name" value="Dynein_heavy_chain_D4_dom"/>
</dbReference>
<feature type="coiled-coil region" evidence="13">
    <location>
        <begin position="3545"/>
        <end position="3597"/>
    </location>
</feature>
<dbReference type="Pfam" id="PF12777">
    <property type="entry name" value="MT"/>
    <property type="match status" value="1"/>
</dbReference>
<comment type="caution">
    <text evidence="25">The sequence shown here is derived from an EMBL/GenBank/DDBJ whole genome shotgun (WGS) entry which is preliminary data.</text>
</comment>
<evidence type="ECO:0000256" key="8">
    <source>
        <dbReference type="ARBA" id="ARBA00023054"/>
    </source>
</evidence>
<feature type="coiled-coil region" evidence="13">
    <location>
        <begin position="3713"/>
        <end position="3778"/>
    </location>
</feature>
<keyword evidence="9" id="KW-0969">Cilium</keyword>
<dbReference type="Gene3D" id="3.10.490.20">
    <property type="match status" value="1"/>
</dbReference>
<dbReference type="InterPro" id="IPR042219">
    <property type="entry name" value="AAA_lid_11_sf"/>
</dbReference>
<feature type="domain" description="Dynein heavy chain AAA 5 extension" evidence="21">
    <location>
        <begin position="2676"/>
        <end position="2812"/>
    </location>
</feature>
<dbReference type="Gene3D" id="1.10.287.2620">
    <property type="match status" value="1"/>
</dbReference>
<dbReference type="PANTHER" id="PTHR45703:SF1">
    <property type="entry name" value="DYNEINS HEAVY CHAIN"/>
    <property type="match status" value="1"/>
</dbReference>
<feature type="compositionally biased region" description="Basic and acidic residues" evidence="14">
    <location>
        <begin position="1201"/>
        <end position="1220"/>
    </location>
</feature>
<keyword evidence="8 13" id="KW-0175">Coiled coil</keyword>
<dbReference type="Gene3D" id="1.10.8.720">
    <property type="entry name" value="Region D6 of dynein motor"/>
    <property type="match status" value="1"/>
</dbReference>
<dbReference type="Pfam" id="PF17852">
    <property type="entry name" value="Dynein_AAA_lid"/>
    <property type="match status" value="1"/>
</dbReference>
<dbReference type="EMBL" id="JARBJD010000059">
    <property type="protein sequence ID" value="KAK2956118.1"/>
    <property type="molecule type" value="Genomic_DNA"/>
</dbReference>
<dbReference type="Gene3D" id="1.20.1270.280">
    <property type="match status" value="1"/>
</dbReference>
<dbReference type="Pfam" id="PF18198">
    <property type="entry name" value="AAA_lid_11"/>
    <property type="match status" value="2"/>
</dbReference>
<keyword evidence="4" id="KW-0493">Microtubule</keyword>
<organism evidence="25 26">
    <name type="scientific">Blattamonas nauphoetae</name>
    <dbReference type="NCBI Taxonomy" id="2049346"/>
    <lineage>
        <taxon>Eukaryota</taxon>
        <taxon>Metamonada</taxon>
        <taxon>Preaxostyla</taxon>
        <taxon>Oxymonadida</taxon>
        <taxon>Blattamonas</taxon>
    </lineage>
</organism>
<evidence type="ECO:0000256" key="3">
    <source>
        <dbReference type="ARBA" id="ARBA00022490"/>
    </source>
</evidence>
<evidence type="ECO:0000256" key="11">
    <source>
        <dbReference type="ARBA" id="ARBA00023212"/>
    </source>
</evidence>
<feature type="compositionally biased region" description="Polar residues" evidence="14">
    <location>
        <begin position="121"/>
        <end position="130"/>
    </location>
</feature>
<keyword evidence="6" id="KW-0067">ATP-binding</keyword>
<evidence type="ECO:0000259" key="22">
    <source>
        <dbReference type="Pfam" id="PF17857"/>
    </source>
</evidence>
<feature type="coiled-coil region" evidence="13">
    <location>
        <begin position="1829"/>
        <end position="1856"/>
    </location>
</feature>
<feature type="domain" description="Dynein heavy chain AAA lid" evidence="23">
    <location>
        <begin position="4528"/>
        <end position="4583"/>
    </location>
</feature>
<feature type="compositionally biased region" description="Polar residues" evidence="14">
    <location>
        <begin position="27"/>
        <end position="42"/>
    </location>
</feature>
<dbReference type="InterPro" id="IPR024743">
    <property type="entry name" value="Dynein_HC_stalk"/>
</dbReference>
<dbReference type="Pfam" id="PF18199">
    <property type="entry name" value="Dynein_C"/>
    <property type="match status" value="1"/>
</dbReference>
<dbReference type="Pfam" id="PF12781">
    <property type="entry name" value="AAA_9"/>
    <property type="match status" value="1"/>
</dbReference>
<feature type="domain" description="Dynein heavy chain C-terminal" evidence="24">
    <location>
        <begin position="4759"/>
        <end position="5092"/>
    </location>
</feature>
<evidence type="ECO:0000313" key="25">
    <source>
        <dbReference type="EMBL" id="KAK2956118.1"/>
    </source>
</evidence>
<evidence type="ECO:0000256" key="5">
    <source>
        <dbReference type="ARBA" id="ARBA00022741"/>
    </source>
</evidence>
<dbReference type="Gene3D" id="3.20.180.20">
    <property type="entry name" value="Dynein heavy chain, N-terminal domain 2"/>
    <property type="match status" value="1"/>
</dbReference>
<dbReference type="Pfam" id="PF12780">
    <property type="entry name" value="AAA_8"/>
    <property type="match status" value="1"/>
</dbReference>
<keyword evidence="7" id="KW-0243">Dynein</keyword>
<evidence type="ECO:0000259" key="15">
    <source>
        <dbReference type="Pfam" id="PF03028"/>
    </source>
</evidence>
<name>A0ABQ9XX96_9EUKA</name>
<evidence type="ECO:0000256" key="9">
    <source>
        <dbReference type="ARBA" id="ARBA00023069"/>
    </source>
</evidence>
<feature type="compositionally biased region" description="Acidic residues" evidence="14">
    <location>
        <begin position="1163"/>
        <end position="1186"/>
    </location>
</feature>
<keyword evidence="26" id="KW-1185">Reference proteome</keyword>
<keyword evidence="12" id="KW-0966">Cell projection</keyword>
<keyword evidence="10" id="KW-0505">Motor protein</keyword>
<feature type="region of interest" description="Disordered" evidence="14">
    <location>
        <begin position="494"/>
        <end position="513"/>
    </location>
</feature>
<evidence type="ECO:0000256" key="7">
    <source>
        <dbReference type="ARBA" id="ARBA00023017"/>
    </source>
</evidence>
<feature type="region of interest" description="Disordered" evidence="14">
    <location>
        <begin position="745"/>
        <end position="783"/>
    </location>
</feature>
<proteinExistence type="inferred from homology"/>
<evidence type="ECO:0000256" key="13">
    <source>
        <dbReference type="SAM" id="Coils"/>
    </source>
</evidence>
<evidence type="ECO:0000256" key="12">
    <source>
        <dbReference type="ARBA" id="ARBA00023273"/>
    </source>
</evidence>
<feature type="compositionally biased region" description="Polar residues" evidence="14">
    <location>
        <begin position="866"/>
        <end position="901"/>
    </location>
</feature>
<evidence type="ECO:0000259" key="24">
    <source>
        <dbReference type="Pfam" id="PF18199"/>
    </source>
</evidence>
<evidence type="ECO:0000259" key="16">
    <source>
        <dbReference type="Pfam" id="PF08393"/>
    </source>
</evidence>
<accession>A0ABQ9XX96</accession>
<keyword evidence="5" id="KW-0547">Nucleotide-binding</keyword>
<dbReference type="Gene3D" id="1.10.8.710">
    <property type="match status" value="1"/>
</dbReference>
<dbReference type="Gene3D" id="1.10.8.1220">
    <property type="match status" value="1"/>
</dbReference>
<dbReference type="InterPro" id="IPR042228">
    <property type="entry name" value="Dynein_linker_3"/>
</dbReference>
<evidence type="ECO:0000259" key="20">
    <source>
        <dbReference type="Pfam" id="PF12781"/>
    </source>
</evidence>
<dbReference type="PANTHER" id="PTHR45703">
    <property type="entry name" value="DYNEIN HEAVY CHAIN"/>
    <property type="match status" value="1"/>
</dbReference>
<feature type="domain" description="Dynein heavy chain 3 AAA+ lid" evidence="22">
    <location>
        <begin position="3030"/>
        <end position="3127"/>
    </location>
</feature>
<feature type="domain" description="Dynein heavy chain region D6 P-loop" evidence="15">
    <location>
        <begin position="4383"/>
        <end position="4496"/>
    </location>
</feature>
<dbReference type="Gene3D" id="1.20.920.30">
    <property type="match status" value="1"/>
</dbReference>
<feature type="region of interest" description="Disordered" evidence="14">
    <location>
        <begin position="1157"/>
        <end position="1287"/>
    </location>
</feature>
<dbReference type="Gene3D" id="1.20.920.20">
    <property type="match status" value="1"/>
</dbReference>
<feature type="domain" description="Dynein heavy chain linker" evidence="16">
    <location>
        <begin position="1547"/>
        <end position="1954"/>
    </location>
</feature>
<feature type="domain" description="Dynein heavy chain AAA module D4" evidence="19">
    <location>
        <begin position="3182"/>
        <end position="3470"/>
    </location>
</feature>
<evidence type="ECO:0000256" key="1">
    <source>
        <dbReference type="ARBA" id="ARBA00004430"/>
    </source>
</evidence>
<dbReference type="Pfam" id="PF17857">
    <property type="entry name" value="AAA_lid_1"/>
    <property type="match status" value="1"/>
</dbReference>
<evidence type="ECO:0000256" key="4">
    <source>
        <dbReference type="ARBA" id="ARBA00022701"/>
    </source>
</evidence>
<dbReference type="InterPro" id="IPR043160">
    <property type="entry name" value="Dynein_C_barrel"/>
</dbReference>
<dbReference type="InterPro" id="IPR041658">
    <property type="entry name" value="AAA_lid_11"/>
</dbReference>
<dbReference type="InterPro" id="IPR041466">
    <property type="entry name" value="Dynein_AAA5_ext"/>
</dbReference>
<evidence type="ECO:0000259" key="17">
    <source>
        <dbReference type="Pfam" id="PF12774"/>
    </source>
</evidence>
<evidence type="ECO:0000256" key="14">
    <source>
        <dbReference type="SAM" id="MobiDB-lite"/>
    </source>
</evidence>
<evidence type="ECO:0000259" key="21">
    <source>
        <dbReference type="Pfam" id="PF17852"/>
    </source>
</evidence>
<evidence type="ECO:0000256" key="6">
    <source>
        <dbReference type="ARBA" id="ARBA00022840"/>
    </source>
</evidence>
<dbReference type="Pfam" id="PF12774">
    <property type="entry name" value="AAA_6"/>
    <property type="match status" value="1"/>
</dbReference>
<feature type="region of interest" description="Disordered" evidence="14">
    <location>
        <begin position="849"/>
        <end position="948"/>
    </location>
</feature>
<dbReference type="Proteomes" id="UP001281761">
    <property type="component" value="Unassembled WGS sequence"/>
</dbReference>
<comment type="similarity">
    <text evidence="2">Belongs to the dynein heavy chain family.</text>
</comment>
<dbReference type="Gene3D" id="3.40.50.300">
    <property type="entry name" value="P-loop containing nucleotide triphosphate hydrolases"/>
    <property type="match status" value="5"/>
</dbReference>
<gene>
    <name evidence="25" type="ORF">BLNAU_8898</name>
</gene>
<sequence length="5095" mass="574581">MMAEKLLAEKAYFEKLVSPVDNEMTSAKNVEDGVSSTQTTHTLHPRSKPTRTNKTSSHYSIRIPNSLREFSRPTNTTLRGKSPASSPQRVVREGVHLPPIDSPTSKPTSARRPASAGRGTPGTSNRVSRPSSRDSRTNSDSPSDMKSSTSPPSDGKQANVRNVPQKQGLPSIAPPTSEDGDIQSLLPLEMFDEGEDRDPFLDKQLEIQKILPFVEQDENSNLPAMPEYESQAGVQRLKAFSRYFYVGIGQAWRPCTVLKYNETERKFLIRWDPDENEPAESTTKAQLTKYVRRLNLFFKGEDVDVFEGRIESAKKLRAQIEAQMRFHTYIESRPSEDIAPMPDDVSERIMGLTAVGVPGRFVPVVRSTLEEARKHYIYAKKCAIVLELLKKESTQKQLAPLHFMIPGITTPLDPPSLVTNREKWMPELFAEKYKKNPSLIQPFMGIRKVFIQHALYSRSNAVKAMHAIQAIWYHLKASDFVDLEVNKRLREQELAEKQKTPSVSGGEEGDQPKVQELDTLGTLEARDYLNHQQQHISSVTDLLLFTWIPTVTKALRDLVPNFEELLGLDTRKRRNISTPKTPDMIAGVPEGGSGQLKMVLYVDGDEIEKGKDPEEGLTSLLNSEEEGRLVHFRDSELGRLSKLADMIMREQVHGLIERSLLNYREMIVEGYRHYADLHFMHMKKLANDFLLALKERKKFYFEVFTADQYVTALQDVNMIRDKIAQQENKGMDALLAKQALKNKNTIAAPSEPSSGETTDRKKNDASGVATKTNTAPTTGRKVTEEQLEFPPHTSIFSPNFNPTLDDFIWIGSMLSRTNELIEYAHLYHDYSMEEKLIEKQRYEKMGMLLPPERSGSARKGLGSGRGSKTNTPRTPNSANVAFSDNNQPQTPSSIQTSNQQRPVIKGKDGLTRSQRRAQTEAASNETYQVPPPPGPIEPKMEESDSTDPVDEAIRQVSFVGKKAAFTDNLLQKVDPFYWSERTFIPFPCPAPPLILVALHLVEDGATFPDEPDHLHLSTLTFNTPRANETGTVGHHVEVVPAVEYVGMLASYTLCQMQVDAGNNIPKLESSFAAELSLPVLPTVPIARLNESFKVVRKEISDTVDLAMRPPLQVKSLYDALQEEVIDCMRHPQIKLKEHYMTTVEKRKQMELKLAELKKKGQWDVEDEKEESESEEEDEKNDDEEGGDNNKPKKESNKKKKKNEEDQDIIKFRIEGRDKIRGRQKKISKKSTASSANLPALKDGKGKAKAKGRGRPVPKKEEKKEESEEGSDNEGEKEEENPELFDYEDENGCFLGETPLESWTRHMKEEMKDIETELQRYENLIKRIEEITQDIVPCGLIAVNTVPIKEKLKGVVSKMLKDALEGIAKQININNEITLKRFQTLTDRAAKNPASVEDLFELLNEKDDSDKEIPHLEHEIMRSFAALELISKRMKVERHVITLLCQTQQAPSKMELVQEDQGLRLSGVRKELEEKHRSEMATFVESMDALSADVDSLVKFSRLSDTDEASQKVYGIKSRIDRCQQQAQVFNAHEKLFGWQETTFPTLAAIQRSFDPQYQLWSCAHQLSQNYEEWTEGPFLKLNPFDIEEKMNEWNKTAFRLIQKPFKDMSNPRGVAQAIRDKLDDFRPNLALIQALRREGMQERHWEEIAKQTQLPVKPTMEMTLNYLIDMGLPKFMEIIESVSATAASEYKLDRELSEMEEAWKLLDFQTIAHKDTKTYVLRAVDDIIQLLDDQLVSTQNMTGNPHIAILEPKRKLWEQLLVLVRDTLESWLRCQIAWMYLEPIFASPDIQHQLPNESKRFFAVDTMWRATMAKVVKTPRILPLLRREKNNMVLAFNNANKELDEVQKKLDLYLETKRAAFPRFYFLSDEDLLQILAKTKEPQAVQPHLRKCFEGINKLTFEGEGESCIVHSMISAEGEEIKFDKQVLAEGAVEQWLLNVEAMMRQSIRKQIQDSLTAYNQTPREQWVLKWPAQVVIAVNSIMWTRQVGEALKKGLNAVQNLEGKLSKQIEDIVHLVGSSGKSMEKDAGDEAGEPVDNAGEDGMEQEDGMDDPKMGVVNLTALNRTLLGALLTIDVHSRDSVSYLLQSQADFDSFEWTSQLRYYWIDGNVRVMQNAANLPYGYEYLGNTPRLVITPLTDRCYMTLTGALQMNLGGAPAGPAGTGKTETVKDLAKAIAKQCVVFNCQEGLNIDAMSNFFKGLAMNGAWSCFDEFNRIDIEVLSVVAQQISCIQEAVRGKQTNFNFQGSEISLDPSYAVFITMNPGYAGRTELPDNLKALFRPMSMMIPDYALISEISLFSCGFTKGRVLAQKMVATFQLCSEQLSSQDHYDFGMRAVKTVLNAAANLKRAAGPDDTEDELVLRALKDSNVPKFLNEDLPLFDGIIGDLFPGVKLPNPDYKNLHTAVVDAAKEFNLQPVDALIFKCTQMFETTNVRHGKTQVSKVLQRAMTLLSQRGVPDFVPVHMHKLNPKSITIGQLYGVFDERSHEWSNGILARVVRDCAIDESGDLHWIVCDGPVDALWIENMNTVLDDNKKLCLPNREVIIFTEQMKMMFEVADLSQASPATVSRSGMVYMQPTTLGWKPLVVSWLQILHQKLNPMSFGEKQADYKKRCDTTLKLLTCEAEMKQKLEAKLGSTATLPALEKQKSVNSLELAKMTKTGTMAALQLKHFFQTKLLGLFEWLVPSMLDYVAHHCHEQLPVEEHGKVNGICTLFESIFSELIKDEDEAAMTQASLTVWLECGFLFSLIWSMGGTILGSEREAFSEYLRGLLMGGGEEKDQHPNFVKFQKPLPDTGSVFDFVFDKKTNNWVPFNSIAPSFSIPDDAQFHEVIVPTTDSIRATFLLNVLLNHGVPAMFGGSTGTGKTATIKSHVESLEARTWEPLFINFSAQTSANQTQDMIDAKLMQRRTNLFGPPGGKRLVTFVDDLNMPAPEKYKAQPPLELLRQLIDQHGWYNRKDLVFKTIVDVNLIGAVAPPGGGRTQVEPRLAVKFARFVMPDMDNTTLTQIFQTLNGWILSHMPSSMRRMNETIVEAATHIYFTISENLRPTPAKSHYTFNLRDLSKVFQGIAQAGLGGSADDNNPVIADQDQLVRLVLHECDRVFGDRLMGVEDKTWFRKMLGETSTTYFKKDYEEILKSRDGNVIIFGDFENNGRYEEITSIQQLHQTLLESLDGYNSLHNSAPMNLVLFTQAIQHVARILRVVRTPKGHCLLIGVGGSGRKSLAQLATHIADYLMHQIRPTKGYGWAEWREDIKTLLLRTGRDEKDMVFLISDDQIKEDSWIEDISGILNTGTVPNIFEKDEQEELIQTLTPLAQQVGKASSPAAVYNFFADRCQQHIRIIVAMSPLGESFRNRLRMFPSLINCTTVDVFEEWSQDALDAVSKQYFMEGDGLGAFDLEFLMKLANGEIRSEADKDKPPSTSPKIDEEDVMNKIASFLVKVHQHIQQKAKQFMNEERRVYHITPTSFLNFLKITSSVIREKRQGIIGTKKRYIGGLDVLKKTEESVKGMQDELEEMVPIRKQFHQETMDLMKTIEVDQKVASENKNQVEAEEKIVLEQESEAKALSDDCEEQLNAALPALNRAKEMVAKLDKKMIDEMKQMKHPPSGVKLVMEAICVMKSVKATPVRNASGRTEMDYWESSKKVLADSKFVNWVFQFNAEEQLTDEIVKNMQPYLKNPDFVPEIVKNHSAAAANLCGWAHAIVDYYEKIKIVKPKKAALEQAKITLADLKARLQEKRDVLTQIEANLKSLMEKYDAAVEKRDKLAEQVAQYEKKLGLAKAVITGLGGEKSRWQAEAKAQDEKMITLTGDVLLSAASLAYFGAFTMKYRTDVTKFIKQEMGTISFLPCSATAGLIETLGVPVTIRQWQIASLPNDNFSTENGIIGTYGQQWPLFIDPQGQANKWIKTLEKGPNFRVFRPDAKLVQNIEAAVRYGWTVLIEGVTESIDSALYPLLSKAVYRSKGQLLVRLGDSDVEYDPKFKLYLTTKYPNPNYPPEISTKVCLVNFTLTPAGMEDQLLGMVIQSEMPAMEEQRNKLIVENAEALAQKQAAEDGILEMLTEPNVDLLADATLVDKLRDSKDLSTSLDMKMAENAKIQQKNNESRKAYTPIASHGSALFFCIADLRNIDPMYQYSLTWFIGLFTQTLANEPPNSDQADKILSIIDHLTEVIYDNVCRSLFQEHKIFFAFLLAMTIEQLHGKIDRAERSFLANGPSTLTTRHQNPDPTWITERLWRDISGICELKVFEDLDTNFVKRLGVWKKWMQTGNEPEQQKPKPGSVSGTATPNVPGQGQQPSGDAGSAGQPGPDGEAPKEGEEDETLASAEFKIPPLPRPYSEKASPIARLCLLRVLHPDWLPYAITDYVKTHLGERFTTPPPFDLQAAYLDSNNVTPIVFVLSAGADPQQILKDFSVQMKKKDKMFTLSLGQNQDVPATKLLREGQERGNWVFLQNCHLYPSWMPAMEELLEATNPATTHPDFRVWLTSMPTPTFPVSVLQNAVKMTNEPPIGVRANLQRAFLRYSDDFVEGPGAPVHWQRLLYNLTYFHALVLERRQFGPLGFNIPYEFNESDLLICEQQLEMFLKQTVDKYKLTAVNDNEASDEPIESSTQRPLSSTSNATGRKGQFSSRPTIQKAKKGTKKGGPAVVVKEEIAAPTMKQVSSEVIQQINALIPWKALRYITGEVNYGGRVTDDWDRRTLLSLLDELYTPEALEKEDFKLNGIPAPPFKNTPFTKDQFLKYIDDSLETRDPPELFGLHKNAGLTLLRRQAQSSLSWLVQLQPGMTGSGEDSNAKVIGLANDILSQLPPQNFDIEAIREKYPTKHDECMNTVITQDLVRYNKLLKTMRSTLTETINALKGLVVLSSQCEQIALNLTAGLVPEAWAPVSYPSLKPIGSWVSDLKLRLDFMQNWVDNGPPPVFPLPFFFFPQAFLTGTLQNWARSRHIPIDLIEFGHVIVEADPTTITSPPANGDGCYITGLFMEGARWDPTTHTIGESEPGELMTSVPVIWLKPKEKEKKIADDGKAFGKKNEIGGEPIPDSAPEGIVRDLGKTLYSCPCYKISTRAGVLSTTGHSTNYVLTLKLPSNVKESHWVKRGVALLCQPD</sequence>
<reference evidence="25 26" key="1">
    <citation type="journal article" date="2022" name="bioRxiv">
        <title>Genomics of Preaxostyla Flagellates Illuminates Evolutionary Transitions and the Path Towards Mitochondrial Loss.</title>
        <authorList>
            <person name="Novak L.V.F."/>
            <person name="Treitli S.C."/>
            <person name="Pyrih J."/>
            <person name="Halakuc P."/>
            <person name="Pipaliya S.V."/>
            <person name="Vacek V."/>
            <person name="Brzon O."/>
            <person name="Soukal P."/>
            <person name="Eme L."/>
            <person name="Dacks J.B."/>
            <person name="Karnkowska A."/>
            <person name="Elias M."/>
            <person name="Hampl V."/>
        </authorList>
    </citation>
    <scope>NUCLEOTIDE SEQUENCE [LARGE SCALE GENOMIC DNA]</scope>
    <source>
        <strain evidence="25">NAU3</strain>
        <tissue evidence="25">Gut</tissue>
    </source>
</reference>
<keyword evidence="3" id="KW-0963">Cytoplasm</keyword>
<feature type="region of interest" description="Disordered" evidence="14">
    <location>
        <begin position="4591"/>
        <end position="4634"/>
    </location>
</feature>
<dbReference type="Gene3D" id="1.20.58.1120">
    <property type="match status" value="1"/>
</dbReference>
<dbReference type="Gene3D" id="1.10.472.130">
    <property type="match status" value="1"/>
</dbReference>
<dbReference type="InterPro" id="IPR035699">
    <property type="entry name" value="AAA_6"/>
</dbReference>
<dbReference type="InterPro" id="IPR042222">
    <property type="entry name" value="Dynein_2_N"/>
</dbReference>
<feature type="domain" description="Dynein heavy chain ATP-binding dynein motor region" evidence="20">
    <location>
        <begin position="3861"/>
        <end position="4079"/>
    </location>
</feature>
<feature type="region of interest" description="Disordered" evidence="14">
    <location>
        <begin position="4259"/>
        <end position="4315"/>
    </location>
</feature>
<dbReference type="Pfam" id="PF08393">
    <property type="entry name" value="DHC_N2"/>
    <property type="match status" value="1"/>
</dbReference>
<dbReference type="InterPro" id="IPR027417">
    <property type="entry name" value="P-loop_NTPase"/>
</dbReference>
<dbReference type="Pfam" id="PF12775">
    <property type="entry name" value="AAA_7"/>
    <property type="match status" value="1"/>
</dbReference>
<feature type="compositionally biased region" description="Polar residues" evidence="14">
    <location>
        <begin position="4274"/>
        <end position="4290"/>
    </location>
</feature>
<comment type="subcellular location">
    <subcellularLocation>
        <location evidence="1">Cytoplasm</location>
        <location evidence="1">Cytoskeleton</location>
        <location evidence="1">Cilium axoneme</location>
    </subcellularLocation>
</comment>
<dbReference type="InterPro" id="IPR026983">
    <property type="entry name" value="DHC"/>
</dbReference>
<feature type="compositionally biased region" description="Polar residues" evidence="14">
    <location>
        <begin position="72"/>
        <end position="88"/>
    </location>
</feature>
<dbReference type="InterPro" id="IPR035706">
    <property type="entry name" value="AAA_9"/>
</dbReference>
<evidence type="ECO:0000256" key="2">
    <source>
        <dbReference type="ARBA" id="ARBA00008887"/>
    </source>
</evidence>
<feature type="compositionally biased region" description="Basic residues" evidence="14">
    <location>
        <begin position="1246"/>
        <end position="1256"/>
    </location>
</feature>
<feature type="coiled-coil region" evidence="13">
    <location>
        <begin position="1303"/>
        <end position="1333"/>
    </location>
</feature>
<dbReference type="InterPro" id="IPR043157">
    <property type="entry name" value="Dynein_AAA1S"/>
</dbReference>
<evidence type="ECO:0000259" key="18">
    <source>
        <dbReference type="Pfam" id="PF12777"/>
    </source>
</evidence>
<evidence type="ECO:0000259" key="23">
    <source>
        <dbReference type="Pfam" id="PF18198"/>
    </source>
</evidence>
<feature type="region of interest" description="Disordered" evidence="14">
    <location>
        <begin position="27"/>
        <end position="161"/>
    </location>
</feature>
<dbReference type="SUPFAM" id="SSF52540">
    <property type="entry name" value="P-loop containing nucleoside triphosphate hydrolases"/>
    <property type="match status" value="4"/>
</dbReference>